<dbReference type="EMBL" id="JAUCMX010000004">
    <property type="protein sequence ID" value="KAK3547927.1"/>
    <property type="molecule type" value="Genomic_DNA"/>
</dbReference>
<organism evidence="1 2">
    <name type="scientific">Hemibagrus guttatus</name>
    <dbReference type="NCBI Taxonomy" id="175788"/>
    <lineage>
        <taxon>Eukaryota</taxon>
        <taxon>Metazoa</taxon>
        <taxon>Chordata</taxon>
        <taxon>Craniata</taxon>
        <taxon>Vertebrata</taxon>
        <taxon>Euteleostomi</taxon>
        <taxon>Actinopterygii</taxon>
        <taxon>Neopterygii</taxon>
        <taxon>Teleostei</taxon>
        <taxon>Ostariophysi</taxon>
        <taxon>Siluriformes</taxon>
        <taxon>Bagridae</taxon>
        <taxon>Hemibagrus</taxon>
    </lineage>
</organism>
<reference evidence="1" key="1">
    <citation type="submission" date="2023-06" db="EMBL/GenBank/DDBJ databases">
        <title>Male Hemibagrus guttatus genome.</title>
        <authorList>
            <person name="Bian C."/>
        </authorList>
    </citation>
    <scope>NUCLEOTIDE SEQUENCE</scope>
    <source>
        <strain evidence="1">Male_cb2023</strain>
        <tissue evidence="1">Muscle</tissue>
    </source>
</reference>
<dbReference type="AlphaFoldDB" id="A0AAE0R9V8"/>
<comment type="caution">
    <text evidence="1">The sequence shown here is derived from an EMBL/GenBank/DDBJ whole genome shotgun (WGS) entry which is preliminary data.</text>
</comment>
<accession>A0AAE0R9V8</accession>
<sequence length="182" mass="20447">MRIQRMTNGYEILGGQKWFSSSHGKKKKNTISSATQSRSNYAFEFQGSIISRKGFANHPVLQSYHPPAHWIQSLTSGHVPTAFKKARVIPILKKPALDPSDISNYRPGVLEFVEQHWNGLLPTWMIAHIGGPSVALFQLKLTQFELSSKGHAGCRPPLHAVIDILHKHDVGLRNRRLKVTPK</sequence>
<dbReference type="Proteomes" id="UP001274896">
    <property type="component" value="Unassembled WGS sequence"/>
</dbReference>
<evidence type="ECO:0000313" key="2">
    <source>
        <dbReference type="Proteomes" id="UP001274896"/>
    </source>
</evidence>
<name>A0AAE0R9V8_9TELE</name>
<keyword evidence="2" id="KW-1185">Reference proteome</keyword>
<protein>
    <submittedName>
        <fullName evidence="1">Uncharacterized protein</fullName>
    </submittedName>
</protein>
<gene>
    <name evidence="1" type="ORF">QTP70_001011</name>
</gene>
<proteinExistence type="predicted"/>
<evidence type="ECO:0000313" key="1">
    <source>
        <dbReference type="EMBL" id="KAK3547927.1"/>
    </source>
</evidence>